<dbReference type="InterPro" id="IPR011009">
    <property type="entry name" value="Kinase-like_dom_sf"/>
</dbReference>
<feature type="compositionally biased region" description="Basic and acidic residues" evidence="1">
    <location>
        <begin position="1"/>
        <end position="11"/>
    </location>
</feature>
<dbReference type="PANTHER" id="PTHR38248:SF2">
    <property type="entry name" value="FUNK1 11"/>
    <property type="match status" value="1"/>
</dbReference>
<evidence type="ECO:0000259" key="2">
    <source>
        <dbReference type="Pfam" id="PF17667"/>
    </source>
</evidence>
<feature type="domain" description="Fungal-type protein kinase" evidence="2">
    <location>
        <begin position="297"/>
        <end position="605"/>
    </location>
</feature>
<dbReference type="Pfam" id="PF17667">
    <property type="entry name" value="Pkinase_fungal"/>
    <property type="match status" value="1"/>
</dbReference>
<proteinExistence type="predicted"/>
<name>S8DVT5_FOMSC</name>
<dbReference type="HOGENOM" id="CLU_010865_0_0_1"/>
<dbReference type="STRING" id="743788.S8DVT5"/>
<dbReference type="OrthoDB" id="2797568at2759"/>
<protein>
    <recommendedName>
        <fullName evidence="2">Fungal-type protein kinase domain-containing protein</fullName>
    </recommendedName>
</protein>
<reference evidence="3 4" key="1">
    <citation type="journal article" date="2012" name="Science">
        <title>The Paleozoic origin of enzymatic lignin decomposition reconstructed from 31 fungal genomes.</title>
        <authorList>
            <person name="Floudas D."/>
            <person name="Binder M."/>
            <person name="Riley R."/>
            <person name="Barry K."/>
            <person name="Blanchette R.A."/>
            <person name="Henrissat B."/>
            <person name="Martinez A.T."/>
            <person name="Otillar R."/>
            <person name="Spatafora J.W."/>
            <person name="Yadav J.S."/>
            <person name="Aerts A."/>
            <person name="Benoit I."/>
            <person name="Boyd A."/>
            <person name="Carlson A."/>
            <person name="Copeland A."/>
            <person name="Coutinho P.M."/>
            <person name="de Vries R.P."/>
            <person name="Ferreira P."/>
            <person name="Findley K."/>
            <person name="Foster B."/>
            <person name="Gaskell J."/>
            <person name="Glotzer D."/>
            <person name="Gorecki P."/>
            <person name="Heitman J."/>
            <person name="Hesse C."/>
            <person name="Hori C."/>
            <person name="Igarashi K."/>
            <person name="Jurgens J.A."/>
            <person name="Kallen N."/>
            <person name="Kersten P."/>
            <person name="Kohler A."/>
            <person name="Kuees U."/>
            <person name="Kumar T.K.A."/>
            <person name="Kuo A."/>
            <person name="LaButti K."/>
            <person name="Larrondo L.F."/>
            <person name="Lindquist E."/>
            <person name="Ling A."/>
            <person name="Lombard V."/>
            <person name="Lucas S."/>
            <person name="Lundell T."/>
            <person name="Martin R."/>
            <person name="McLaughlin D.J."/>
            <person name="Morgenstern I."/>
            <person name="Morin E."/>
            <person name="Murat C."/>
            <person name="Nagy L.G."/>
            <person name="Nolan M."/>
            <person name="Ohm R.A."/>
            <person name="Patyshakuliyeva A."/>
            <person name="Rokas A."/>
            <person name="Ruiz-Duenas F.J."/>
            <person name="Sabat G."/>
            <person name="Salamov A."/>
            <person name="Samejima M."/>
            <person name="Schmutz J."/>
            <person name="Slot J.C."/>
            <person name="St John F."/>
            <person name="Stenlid J."/>
            <person name="Sun H."/>
            <person name="Sun S."/>
            <person name="Syed K."/>
            <person name="Tsang A."/>
            <person name="Wiebenga A."/>
            <person name="Young D."/>
            <person name="Pisabarro A."/>
            <person name="Eastwood D.C."/>
            <person name="Martin F."/>
            <person name="Cullen D."/>
            <person name="Grigoriev I.V."/>
            <person name="Hibbett D.S."/>
        </authorList>
    </citation>
    <scope>NUCLEOTIDE SEQUENCE</scope>
    <source>
        <strain evidence="4">FP-58527</strain>
    </source>
</reference>
<feature type="region of interest" description="Disordered" evidence="1">
    <location>
        <begin position="1"/>
        <end position="35"/>
    </location>
</feature>
<evidence type="ECO:0000313" key="3">
    <source>
        <dbReference type="EMBL" id="EPS97246.1"/>
    </source>
</evidence>
<feature type="compositionally biased region" description="Basic and acidic residues" evidence="1">
    <location>
        <begin position="819"/>
        <end position="830"/>
    </location>
</feature>
<evidence type="ECO:0000313" key="4">
    <source>
        <dbReference type="Proteomes" id="UP000015241"/>
    </source>
</evidence>
<dbReference type="InterPro" id="IPR040976">
    <property type="entry name" value="Pkinase_fungal"/>
</dbReference>
<dbReference type="eggNOG" id="ENOG502SXF9">
    <property type="taxonomic scope" value="Eukaryota"/>
</dbReference>
<dbReference type="AlphaFoldDB" id="S8DVT5"/>
<gene>
    <name evidence="3" type="ORF">FOMPIDRAFT_1052466</name>
</gene>
<feature type="region of interest" description="Disordered" evidence="1">
    <location>
        <begin position="395"/>
        <end position="415"/>
    </location>
</feature>
<sequence length="869" mass="96775">MGEGDRREGQRIRQATRPVSRRLVPVPGASRKSHEKTIKDAFKDAPLTGNKTDKYPDLMKGLEVIVKAFPSNSRPAFGDGSHCRVPFPFEAWGREQHYTMPDIVMSLPGKCSAQWASTWQGISTVFEVKRDGKEDPVDEDKACIKTGALQTRALVQVAKSARNLLHTHRLLYAYVVGIYNYKARIYRFDHAAGVVSKEIDLKANPFPLFDFLWRFCHYQHPNAVAHLPSESEATPRPETRSVTKARAGTGCFLGMDPTVTVASEEDCDQLDELLQKSSPPQKPLTKEERASCRWATIGTEYDTDGSTKTTKQFILYRLRFLNPRLFSRATTVWDAFEVPVGEPESKWEPRAIKGAWRQLARDREDVLYHRLRDNLQQLADLEKLVDKYKNFGLPSEDSATDVDDSHSDAPPPSTVTDIESEHELNEEGMHIFAEELAACGPDLIPLYGLPDVETGDDLGAREAHKLFDSKRNNGAVGAQSAAVPSPSEADLNSLALGEAGRPPVYAVSHRTICTWVRGNLGPQEAKYNERSHMRLVMRTVGRPLSSFKSTKELVTAIRDAIIGHRLAFKAGMIHRDLSDGNVMIKDGGPFDGFLLDLDYAFNWMEALKLAGGEISEEAWAALVDQFNEQVADFERPACEGEEISLLVNAREMQSGTSSGAGSRGTLFFMSIQVLTKYFAHDISQDLESAVWLLVCMVLRHTLQVNRKGVDQPRYRWYRELFGATTDTDSAKSKEHFMINTLAWAVKGNRPLTDLVRNLKKLVRRQNRNPEDDDDLPPVPLTYESVLTAFNQALASPGWPKNDAALPFTLPRDGSGSGSESKDKKRPRVEEGAGPQAEGAEGDGLPGRAAKRPQLGPSPLRNEFEASPFE</sequence>
<accession>S8DVT5</accession>
<organism evidence="3 4">
    <name type="scientific">Fomitopsis schrenkii</name>
    <name type="common">Brown rot fungus</name>
    <dbReference type="NCBI Taxonomy" id="2126942"/>
    <lineage>
        <taxon>Eukaryota</taxon>
        <taxon>Fungi</taxon>
        <taxon>Dikarya</taxon>
        <taxon>Basidiomycota</taxon>
        <taxon>Agaricomycotina</taxon>
        <taxon>Agaricomycetes</taxon>
        <taxon>Polyporales</taxon>
        <taxon>Fomitopsis</taxon>
    </lineage>
</organism>
<dbReference type="InParanoid" id="S8DVT5"/>
<evidence type="ECO:0000256" key="1">
    <source>
        <dbReference type="SAM" id="MobiDB-lite"/>
    </source>
</evidence>
<dbReference type="Proteomes" id="UP000015241">
    <property type="component" value="Unassembled WGS sequence"/>
</dbReference>
<dbReference type="EMBL" id="KE504177">
    <property type="protein sequence ID" value="EPS97246.1"/>
    <property type="molecule type" value="Genomic_DNA"/>
</dbReference>
<dbReference type="SUPFAM" id="SSF56112">
    <property type="entry name" value="Protein kinase-like (PK-like)"/>
    <property type="match status" value="1"/>
</dbReference>
<keyword evidence="4" id="KW-1185">Reference proteome</keyword>
<feature type="region of interest" description="Disordered" evidence="1">
    <location>
        <begin position="797"/>
        <end position="869"/>
    </location>
</feature>
<dbReference type="PANTHER" id="PTHR38248">
    <property type="entry name" value="FUNK1 6"/>
    <property type="match status" value="1"/>
</dbReference>